<dbReference type="Proteomes" id="UP000001505">
    <property type="component" value="Chromosome"/>
</dbReference>
<name>D6YTS9_WADCW</name>
<dbReference type="STRING" id="716544.wcw_0165"/>
<dbReference type="InterPro" id="IPR008979">
    <property type="entry name" value="Galactose-bd-like_sf"/>
</dbReference>
<dbReference type="HOGENOM" id="CLU_348038_0_0_0"/>
<keyword evidence="2" id="KW-1185">Reference proteome</keyword>
<dbReference type="RefSeq" id="WP_013181268.1">
    <property type="nucleotide sequence ID" value="NC_014225.1"/>
</dbReference>
<sequence length="738" mass="82813">MRKLILAFSLTLSVTMIIHLLGTEKRKSAQPPKPDITYTINNTPTILKTERIGINLGQTTSYGTSQFLNNLLQNPGLEGQIDRILVIVSQANQDSFSDEAGWGYPNGEWNEAEFQIRTGQSAGKRGRIKRSVNSGDNGFPQYFSYSPLPYIEPNDLIVLTRVKRPDPLDLWETHFSKTAEIDPAISRPQSAGSQSLKLVPTSTLRAEITYVADAIAERAGKGLQIEGKWRFRVWAKGEKPNGELTVVFTRQNSASPFFKSTLELTTEWQEYVIDFTGHDSGPPKPLTLTLTAYQPFNTVWLDDLYLGKLDQEDVPFRKEIVNAINELSPSFIREFPSLGDSWENRVASPQKRKTWLKRLAGGRNEAIYSYSLPELIFLCKEVKANPWIIVPPTLSNYECQQMGYFLQEYASDFSEVILEFGHENWNWLFRPTAIPYYREHGILANHLFGLISKAAGKKVNLIKLVNGQYSVPGESIQFLNMAQTADGLAVTPSLLPSLDRAIPDKQALQLLYRQNFSQLHEIAREVYAVDKELALYEANFNTVLGDARGYERNRLISGAAAGSALGKHLIHFLFTGARPIMVYNLAQYDTTTWEVEDFVYLWGIVRDFGPPIRFRPTGLAVKLLNQVIQGSMYRLEPVENHSNFSQGITIAAFRGSNSWSLAAVSESDQPRTIKVDFPQDGKTIPTITNSLQFQSPFDNNEKSEAVTIETLDAIIKGQSVIFTLPAYGMVVIGSNNAL</sequence>
<dbReference type="EMBL" id="CP001928">
    <property type="protein sequence ID" value="ADI37540.1"/>
    <property type="molecule type" value="Genomic_DNA"/>
</dbReference>
<evidence type="ECO:0000313" key="1">
    <source>
        <dbReference type="EMBL" id="ADI37540.1"/>
    </source>
</evidence>
<gene>
    <name evidence="1" type="ordered locus">wcw_0165</name>
</gene>
<accession>D6YTS9</accession>
<evidence type="ECO:0008006" key="3">
    <source>
        <dbReference type="Google" id="ProtNLM"/>
    </source>
</evidence>
<evidence type="ECO:0000313" key="2">
    <source>
        <dbReference type="Proteomes" id="UP000001505"/>
    </source>
</evidence>
<protein>
    <recommendedName>
        <fullName evidence="3">CBM-cenC domain-containing protein</fullName>
    </recommendedName>
</protein>
<organism evidence="1 2">
    <name type="scientific">Waddlia chondrophila (strain ATCC VR-1470 / WSU 86-1044)</name>
    <dbReference type="NCBI Taxonomy" id="716544"/>
    <lineage>
        <taxon>Bacteria</taxon>
        <taxon>Pseudomonadati</taxon>
        <taxon>Chlamydiota</taxon>
        <taxon>Chlamydiia</taxon>
        <taxon>Parachlamydiales</taxon>
        <taxon>Waddliaceae</taxon>
        <taxon>Waddlia</taxon>
    </lineage>
</organism>
<dbReference type="AlphaFoldDB" id="D6YTS9"/>
<dbReference type="OrthoDB" id="7783360at2"/>
<reference evidence="1 2" key="1">
    <citation type="journal article" date="2010" name="PLoS ONE">
        <title>The Waddlia genome: a window into chlamydial biology.</title>
        <authorList>
            <person name="Bertelli C."/>
            <person name="Collyn F."/>
            <person name="Croxatto A."/>
            <person name="Ruckert C."/>
            <person name="Polkinghorne A."/>
            <person name="Kebbi-Beghdadi C."/>
            <person name="Goesmann A."/>
            <person name="Vaughan L."/>
            <person name="Greub G."/>
        </authorList>
    </citation>
    <scope>NUCLEOTIDE SEQUENCE [LARGE SCALE GENOMIC DNA]</scope>
    <source>
        <strain evidence="2">ATCC VR-1470 / WSU 86-1044</strain>
    </source>
</reference>
<dbReference type="Gene3D" id="2.60.120.260">
    <property type="entry name" value="Galactose-binding domain-like"/>
    <property type="match status" value="1"/>
</dbReference>
<dbReference type="KEGG" id="wch:wcw_0165"/>
<dbReference type="eggNOG" id="COG3534">
    <property type="taxonomic scope" value="Bacteria"/>
</dbReference>
<dbReference type="SUPFAM" id="SSF49785">
    <property type="entry name" value="Galactose-binding domain-like"/>
    <property type="match status" value="1"/>
</dbReference>
<proteinExistence type="predicted"/>